<dbReference type="AlphaFoldDB" id="B8BVZ4"/>
<evidence type="ECO:0000256" key="1">
    <source>
        <dbReference type="SAM" id="MobiDB-lite"/>
    </source>
</evidence>
<accession>B8BVZ4</accession>
<feature type="compositionally biased region" description="Acidic residues" evidence="1">
    <location>
        <begin position="170"/>
        <end position="181"/>
    </location>
</feature>
<proteinExistence type="predicted"/>
<gene>
    <name evidence="2" type="ORF">THAPSDRAFT_3006</name>
</gene>
<sequence length="689" mass="74900">MKSAGSPGSGRKRYRLSSSTPVSKRKPKVDTVTARALAALADDSCSSSGDGTDASTHRDGPPSNDGSGRNDSQDRNIRASGRLTSSGINGSGERVSVRKEEGKQKSNSLASGRTSTNSDSKRKSPRADTVINGQATSAQPLTANNTSKTASSGNPQKPNGNTSSPITIDDASDDGGDELNESELKPAHKKTAPLDSSLDIIEDGYSDVVGADAVKPHRLNGQYSDVLACFTATPFDSKAMQKLHKSKESIPLKINGDDTASSLPIISQKQFIRTTKEKVAVALAEENELAALEVAALQNGANQETDARLSAAVNEFLVEEGKRLLIQSLLSEQHNRMTSLYANATAASQQYRPPQPQQEQYLLGQPTQHPSYQDLDLAYSHALQQAAVSVRQQQLQQQQMHDQYSYTRPASHSFDFTSYVQPQYTQNDAFSEYQVYLQQKQQQVLEQFRRPYQQQQLNGWQQQCATSLPTSPNVYANDAFFSAPTSLQSLPISYQAGYSAASAFHGAPIPIAPTTAATAPKISNLQPKKSPPKVKVAKASKPFKLTKTNLETVAKLPVAFAFSLKDNDTAVAKADALANANKWITEGKKAAKQMDKNRGGGGTKRPRSRTPPPPGSLEPAPELPDGWSIQTIQRNTGNGMYYYWYSPLKKYKFRSRKGALIFAEVMKEEAAKGDEEKAYILYISRGNKL</sequence>
<keyword evidence="3" id="KW-1185">Reference proteome</keyword>
<evidence type="ECO:0000313" key="3">
    <source>
        <dbReference type="Proteomes" id="UP000001449"/>
    </source>
</evidence>
<dbReference type="HOGENOM" id="CLU_399847_0_0_1"/>
<feature type="compositionally biased region" description="Polar residues" evidence="1">
    <location>
        <begin position="131"/>
        <end position="166"/>
    </location>
</feature>
<dbReference type="InParanoid" id="B8BVZ4"/>
<feature type="compositionally biased region" description="Polar residues" evidence="1">
    <location>
        <begin position="105"/>
        <end position="118"/>
    </location>
</feature>
<dbReference type="GeneID" id="7450483"/>
<reference evidence="2 3" key="1">
    <citation type="journal article" date="2004" name="Science">
        <title>The genome of the diatom Thalassiosira pseudonana: ecology, evolution, and metabolism.</title>
        <authorList>
            <person name="Armbrust E.V."/>
            <person name="Berges J.A."/>
            <person name="Bowler C."/>
            <person name="Green B.R."/>
            <person name="Martinez D."/>
            <person name="Putnam N.H."/>
            <person name="Zhou S."/>
            <person name="Allen A.E."/>
            <person name="Apt K.E."/>
            <person name="Bechner M."/>
            <person name="Brzezinski M.A."/>
            <person name="Chaal B.K."/>
            <person name="Chiovitti A."/>
            <person name="Davis A.K."/>
            <person name="Demarest M.S."/>
            <person name="Detter J.C."/>
            <person name="Glavina T."/>
            <person name="Goodstein D."/>
            <person name="Hadi M.Z."/>
            <person name="Hellsten U."/>
            <person name="Hildebrand M."/>
            <person name="Jenkins B.D."/>
            <person name="Jurka J."/>
            <person name="Kapitonov V.V."/>
            <person name="Kroger N."/>
            <person name="Lau W.W."/>
            <person name="Lane T.W."/>
            <person name="Larimer F.W."/>
            <person name="Lippmeier J.C."/>
            <person name="Lucas S."/>
            <person name="Medina M."/>
            <person name="Montsant A."/>
            <person name="Obornik M."/>
            <person name="Parker M.S."/>
            <person name="Palenik B."/>
            <person name="Pazour G.J."/>
            <person name="Richardson P.M."/>
            <person name="Rynearson T.A."/>
            <person name="Saito M.A."/>
            <person name="Schwartz D.C."/>
            <person name="Thamatrakoln K."/>
            <person name="Valentin K."/>
            <person name="Vardi A."/>
            <person name="Wilkerson F.P."/>
            <person name="Rokhsar D.S."/>
        </authorList>
    </citation>
    <scope>NUCLEOTIDE SEQUENCE [LARGE SCALE GENOMIC DNA]</scope>
    <source>
        <strain evidence="2 3">CCMP1335</strain>
    </source>
</reference>
<feature type="compositionally biased region" description="Low complexity" evidence="1">
    <location>
        <begin position="30"/>
        <end position="54"/>
    </location>
</feature>
<dbReference type="EMBL" id="CM000639">
    <property type="protein sequence ID" value="EED95023.1"/>
    <property type="molecule type" value="Genomic_DNA"/>
</dbReference>
<dbReference type="eggNOG" id="ENOG502R2DF">
    <property type="taxonomic scope" value="Eukaryota"/>
</dbReference>
<dbReference type="RefSeq" id="XP_002287580.1">
    <property type="nucleotide sequence ID" value="XM_002287544.1"/>
</dbReference>
<protein>
    <recommendedName>
        <fullName evidence="4">MBD domain-containing protein</fullName>
    </recommendedName>
</protein>
<feature type="region of interest" description="Disordered" evidence="1">
    <location>
        <begin position="1"/>
        <end position="192"/>
    </location>
</feature>
<name>B8BVZ4_THAPS</name>
<feature type="compositionally biased region" description="Basic and acidic residues" evidence="1">
    <location>
        <begin position="95"/>
        <end position="104"/>
    </location>
</feature>
<feature type="compositionally biased region" description="Basic and acidic residues" evidence="1">
    <location>
        <begin position="588"/>
        <end position="598"/>
    </location>
</feature>
<dbReference type="Gene3D" id="3.30.890.10">
    <property type="entry name" value="Methyl-cpg-binding Protein 2, Chain A"/>
    <property type="match status" value="1"/>
</dbReference>
<feature type="region of interest" description="Disordered" evidence="1">
    <location>
        <begin position="588"/>
        <end position="625"/>
    </location>
</feature>
<evidence type="ECO:0000313" key="2">
    <source>
        <dbReference type="EMBL" id="EED95023.1"/>
    </source>
</evidence>
<organism evidence="2 3">
    <name type="scientific">Thalassiosira pseudonana</name>
    <name type="common">Marine diatom</name>
    <name type="synonym">Cyclotella nana</name>
    <dbReference type="NCBI Taxonomy" id="35128"/>
    <lineage>
        <taxon>Eukaryota</taxon>
        <taxon>Sar</taxon>
        <taxon>Stramenopiles</taxon>
        <taxon>Ochrophyta</taxon>
        <taxon>Bacillariophyta</taxon>
        <taxon>Coscinodiscophyceae</taxon>
        <taxon>Thalassiosirophycidae</taxon>
        <taxon>Thalassiosirales</taxon>
        <taxon>Thalassiosiraceae</taxon>
        <taxon>Thalassiosira</taxon>
    </lineage>
</organism>
<dbReference type="PaxDb" id="35128-Thaps3006"/>
<dbReference type="KEGG" id="tps:THAPSDRAFT_3006"/>
<dbReference type="Proteomes" id="UP000001449">
    <property type="component" value="Chromosome 2"/>
</dbReference>
<reference evidence="2 3" key="2">
    <citation type="journal article" date="2008" name="Nature">
        <title>The Phaeodactylum genome reveals the evolutionary history of diatom genomes.</title>
        <authorList>
            <person name="Bowler C."/>
            <person name="Allen A.E."/>
            <person name="Badger J.H."/>
            <person name="Grimwood J."/>
            <person name="Jabbari K."/>
            <person name="Kuo A."/>
            <person name="Maheswari U."/>
            <person name="Martens C."/>
            <person name="Maumus F."/>
            <person name="Otillar R.P."/>
            <person name="Rayko E."/>
            <person name="Salamov A."/>
            <person name="Vandepoele K."/>
            <person name="Beszteri B."/>
            <person name="Gruber A."/>
            <person name="Heijde M."/>
            <person name="Katinka M."/>
            <person name="Mock T."/>
            <person name="Valentin K."/>
            <person name="Verret F."/>
            <person name="Berges J.A."/>
            <person name="Brownlee C."/>
            <person name="Cadoret J.P."/>
            <person name="Chiovitti A."/>
            <person name="Choi C.J."/>
            <person name="Coesel S."/>
            <person name="De Martino A."/>
            <person name="Detter J.C."/>
            <person name="Durkin C."/>
            <person name="Falciatore A."/>
            <person name="Fournet J."/>
            <person name="Haruta M."/>
            <person name="Huysman M.J."/>
            <person name="Jenkins B.D."/>
            <person name="Jiroutova K."/>
            <person name="Jorgensen R.E."/>
            <person name="Joubert Y."/>
            <person name="Kaplan A."/>
            <person name="Kroger N."/>
            <person name="Kroth P.G."/>
            <person name="La Roche J."/>
            <person name="Lindquist E."/>
            <person name="Lommer M."/>
            <person name="Martin-Jezequel V."/>
            <person name="Lopez P.J."/>
            <person name="Lucas S."/>
            <person name="Mangogna M."/>
            <person name="McGinnis K."/>
            <person name="Medlin L.K."/>
            <person name="Montsant A."/>
            <person name="Oudot-Le Secq M.P."/>
            <person name="Napoli C."/>
            <person name="Obornik M."/>
            <person name="Parker M.S."/>
            <person name="Petit J.L."/>
            <person name="Porcel B.M."/>
            <person name="Poulsen N."/>
            <person name="Robison M."/>
            <person name="Rychlewski L."/>
            <person name="Rynearson T.A."/>
            <person name="Schmutz J."/>
            <person name="Shapiro H."/>
            <person name="Siaut M."/>
            <person name="Stanley M."/>
            <person name="Sussman M.R."/>
            <person name="Taylor A.R."/>
            <person name="Vardi A."/>
            <person name="von Dassow P."/>
            <person name="Vyverman W."/>
            <person name="Willis A."/>
            <person name="Wyrwicz L.S."/>
            <person name="Rokhsar D.S."/>
            <person name="Weissenbach J."/>
            <person name="Armbrust E.V."/>
            <person name="Green B.R."/>
            <person name="Van de Peer Y."/>
            <person name="Grigoriev I.V."/>
        </authorList>
    </citation>
    <scope>NUCLEOTIDE SEQUENCE [LARGE SCALE GENOMIC DNA]</scope>
    <source>
        <strain evidence="2 3">CCMP1335</strain>
    </source>
</reference>
<evidence type="ECO:0008006" key="4">
    <source>
        <dbReference type="Google" id="ProtNLM"/>
    </source>
</evidence>